<gene>
    <name evidence="1" type="ORF">JMJ56_28965</name>
</gene>
<evidence type="ECO:0000313" key="1">
    <source>
        <dbReference type="EMBL" id="MBL6082015.1"/>
    </source>
</evidence>
<dbReference type="EMBL" id="JAETWB010000044">
    <property type="protein sequence ID" value="MBL6082015.1"/>
    <property type="molecule type" value="Genomic_DNA"/>
</dbReference>
<dbReference type="InterPro" id="IPR002514">
    <property type="entry name" value="Transposase_8"/>
</dbReference>
<dbReference type="InterPro" id="IPR009057">
    <property type="entry name" value="Homeodomain-like_sf"/>
</dbReference>
<keyword evidence="2" id="KW-1185">Reference proteome</keyword>
<accession>A0ABS1UCY2</accession>
<sequence>MARKHHKPEEIVAKLRQVEVLLAQGKTAAEPVRTIGVTEQSYYRWRSEYGGLKLDEVMRLEQLEQENGRRHRQVERTWRAGPRQVGSRNELTSRQASLCRLPFPG</sequence>
<dbReference type="Pfam" id="PF01527">
    <property type="entry name" value="HTH_Tnp_1"/>
    <property type="match status" value="1"/>
</dbReference>
<organism evidence="1 2">
    <name type="scientific">Belnapia arida</name>
    <dbReference type="NCBI Taxonomy" id="2804533"/>
    <lineage>
        <taxon>Bacteria</taxon>
        <taxon>Pseudomonadati</taxon>
        <taxon>Pseudomonadota</taxon>
        <taxon>Alphaproteobacteria</taxon>
        <taxon>Acetobacterales</taxon>
        <taxon>Roseomonadaceae</taxon>
        <taxon>Belnapia</taxon>
    </lineage>
</organism>
<protein>
    <submittedName>
        <fullName evidence="1">Transposase</fullName>
    </submittedName>
</protein>
<name>A0ABS1UCY2_9PROT</name>
<evidence type="ECO:0000313" key="2">
    <source>
        <dbReference type="Proteomes" id="UP000660885"/>
    </source>
</evidence>
<reference evidence="1 2" key="1">
    <citation type="submission" date="2021-01" db="EMBL/GenBank/DDBJ databases">
        <title>Belnapia mucosa sp. nov. and Belnapia arida sp. nov., isolated from the Tabernas Desert (Almeria, Spain).</title>
        <authorList>
            <person name="Molina-Menor E."/>
            <person name="Vidal-Verdu A."/>
            <person name="Calonge A."/>
            <person name="Satari L."/>
            <person name="Pereto J."/>
            <person name="Porcar M."/>
        </authorList>
    </citation>
    <scope>NUCLEOTIDE SEQUENCE [LARGE SCALE GENOMIC DNA]</scope>
    <source>
        <strain evidence="1 2">T18</strain>
    </source>
</reference>
<dbReference type="SUPFAM" id="SSF46689">
    <property type="entry name" value="Homeodomain-like"/>
    <property type="match status" value="1"/>
</dbReference>
<comment type="caution">
    <text evidence="1">The sequence shown here is derived from an EMBL/GenBank/DDBJ whole genome shotgun (WGS) entry which is preliminary data.</text>
</comment>
<proteinExistence type="predicted"/>
<dbReference type="Proteomes" id="UP000660885">
    <property type="component" value="Unassembled WGS sequence"/>
</dbReference>